<keyword evidence="3" id="KW-1185">Reference proteome</keyword>
<sequence length="147" mass="16250">MNSDHDLEELLGRLSPAAPGPELMERLREARPPEKKPRSLRRLWLLLPPLAAAAGVAFAWLGHEPPAAPQQPIAEQPSQEPLKPVGSVQHLMEVADLGIVVGEDQQPVRLIRTRWIDEVVYARAGGGEPVKEGRLREEVLPVSLDLY</sequence>
<gene>
    <name evidence="2" type="ORF">WKV53_06210</name>
</gene>
<proteinExistence type="predicted"/>
<feature type="region of interest" description="Disordered" evidence="1">
    <location>
        <begin position="1"/>
        <end position="37"/>
    </location>
</feature>
<protein>
    <recommendedName>
        <fullName evidence="4">Anti-sigma factor</fullName>
    </recommendedName>
</protein>
<evidence type="ECO:0000256" key="1">
    <source>
        <dbReference type="SAM" id="MobiDB-lite"/>
    </source>
</evidence>
<evidence type="ECO:0000313" key="3">
    <source>
        <dbReference type="Proteomes" id="UP001371305"/>
    </source>
</evidence>
<feature type="compositionally biased region" description="Basic and acidic residues" evidence="1">
    <location>
        <begin position="23"/>
        <end position="37"/>
    </location>
</feature>
<accession>A0ABU9ATF8</accession>
<dbReference type="RefSeq" id="WP_341403491.1">
    <property type="nucleotide sequence ID" value="NZ_JBBUKT010000002.1"/>
</dbReference>
<reference evidence="2 3" key="1">
    <citation type="submission" date="2024-04" db="EMBL/GenBank/DDBJ databases">
        <title>Luteolibacter sp. isolated from soil.</title>
        <authorList>
            <person name="An J."/>
        </authorList>
    </citation>
    <scope>NUCLEOTIDE SEQUENCE [LARGE SCALE GENOMIC DNA]</scope>
    <source>
        <strain evidence="2 3">Y139</strain>
    </source>
</reference>
<evidence type="ECO:0008006" key="4">
    <source>
        <dbReference type="Google" id="ProtNLM"/>
    </source>
</evidence>
<dbReference type="EMBL" id="JBBUKT010000002">
    <property type="protein sequence ID" value="MEK7950077.1"/>
    <property type="molecule type" value="Genomic_DNA"/>
</dbReference>
<organism evidence="2 3">
    <name type="scientific">Luteolibacter soli</name>
    <dbReference type="NCBI Taxonomy" id="3135280"/>
    <lineage>
        <taxon>Bacteria</taxon>
        <taxon>Pseudomonadati</taxon>
        <taxon>Verrucomicrobiota</taxon>
        <taxon>Verrucomicrobiia</taxon>
        <taxon>Verrucomicrobiales</taxon>
        <taxon>Verrucomicrobiaceae</taxon>
        <taxon>Luteolibacter</taxon>
    </lineage>
</organism>
<dbReference type="Proteomes" id="UP001371305">
    <property type="component" value="Unassembled WGS sequence"/>
</dbReference>
<feature type="compositionally biased region" description="Basic and acidic residues" evidence="1">
    <location>
        <begin position="1"/>
        <end position="11"/>
    </location>
</feature>
<comment type="caution">
    <text evidence="2">The sequence shown here is derived from an EMBL/GenBank/DDBJ whole genome shotgun (WGS) entry which is preliminary data.</text>
</comment>
<name>A0ABU9ATF8_9BACT</name>
<evidence type="ECO:0000313" key="2">
    <source>
        <dbReference type="EMBL" id="MEK7950077.1"/>
    </source>
</evidence>